<protein>
    <recommendedName>
        <fullName evidence="4">Reverse transcriptase domain-containing protein</fullName>
    </recommendedName>
</protein>
<evidence type="ECO:0008006" key="4">
    <source>
        <dbReference type="Google" id="ProtNLM"/>
    </source>
</evidence>
<evidence type="ECO:0000256" key="1">
    <source>
        <dbReference type="SAM" id="MobiDB-lite"/>
    </source>
</evidence>
<dbReference type="EMBL" id="CAXAMM010001192">
    <property type="protein sequence ID" value="CAK8990923.1"/>
    <property type="molecule type" value="Genomic_DNA"/>
</dbReference>
<dbReference type="InterPro" id="IPR043128">
    <property type="entry name" value="Rev_trsase/Diguanyl_cyclase"/>
</dbReference>
<name>A0ABP0HMA3_9DINO</name>
<feature type="region of interest" description="Disordered" evidence="1">
    <location>
        <begin position="389"/>
        <end position="409"/>
    </location>
</feature>
<accession>A0ABP0HMA3</accession>
<feature type="compositionally biased region" description="Basic and acidic residues" evidence="1">
    <location>
        <begin position="390"/>
        <end position="409"/>
    </location>
</feature>
<reference evidence="2 3" key="1">
    <citation type="submission" date="2024-02" db="EMBL/GenBank/DDBJ databases">
        <authorList>
            <person name="Chen Y."/>
            <person name="Shah S."/>
            <person name="Dougan E. K."/>
            <person name="Thang M."/>
            <person name="Chan C."/>
        </authorList>
    </citation>
    <scope>NUCLEOTIDE SEQUENCE [LARGE SCALE GENOMIC DNA]</scope>
</reference>
<organism evidence="2 3">
    <name type="scientific">Durusdinium trenchii</name>
    <dbReference type="NCBI Taxonomy" id="1381693"/>
    <lineage>
        <taxon>Eukaryota</taxon>
        <taxon>Sar</taxon>
        <taxon>Alveolata</taxon>
        <taxon>Dinophyceae</taxon>
        <taxon>Suessiales</taxon>
        <taxon>Symbiodiniaceae</taxon>
        <taxon>Durusdinium</taxon>
    </lineage>
</organism>
<keyword evidence="3" id="KW-1185">Reference proteome</keyword>
<evidence type="ECO:0000313" key="3">
    <source>
        <dbReference type="Proteomes" id="UP001642464"/>
    </source>
</evidence>
<dbReference type="Gene3D" id="3.30.70.270">
    <property type="match status" value="1"/>
</dbReference>
<dbReference type="InterPro" id="IPR043502">
    <property type="entry name" value="DNA/RNA_pol_sf"/>
</dbReference>
<dbReference type="SUPFAM" id="SSF56672">
    <property type="entry name" value="DNA/RNA polymerases"/>
    <property type="match status" value="1"/>
</dbReference>
<comment type="caution">
    <text evidence="2">The sequence shown here is derived from an EMBL/GenBank/DDBJ whole genome shotgun (WGS) entry which is preliminary data.</text>
</comment>
<proteinExistence type="predicted"/>
<dbReference type="Gene3D" id="3.10.10.10">
    <property type="entry name" value="HIV Type 1 Reverse Transcriptase, subunit A, domain 1"/>
    <property type="match status" value="1"/>
</dbReference>
<dbReference type="Proteomes" id="UP001642464">
    <property type="component" value="Unassembled WGS sequence"/>
</dbReference>
<sequence>MALTNRYALVQYNIPGPVVVHERWVLDHIEADDYIIVTPDQDTYCETMSPLNPDLAAFRVRPGPGLLPPGVNPAEVYGLPVWSVATTNALRTAATAEAQAERARRGLVAGGGAGAVVPVAGAAGAVAAPAAVANPVQNQGPRKPGATDIVGDTGVWVAAETDHGFVYGQKVDGVAAAVVVGAKHVHVLPGGGQLFVMCINEVGVLPFNNRPAGCDGRLSERRISLLGTPERALAEAASACTEFDLGWTIVGPRTAKWCLSYLAIEGLGFEGHHERFRTLCKLESSTWGVVEHFQLSMFVRHLVQVDCYNVLNSLGVELMFRRLQTIEFAHGERAREAEARSVGGKLTMEEQATFGAVVRQAGTLMVAPSLLDHVKAEVEKDVALQKNMRKAREERELNRKAAKDPKGKKNEEVIAMGPCPQELTGVGAVSQLHAFDGYGDDQTPAAVTTYNPSLLSLPDAGNRAIPVAELLGDDGREIVSAFCRTRLLDRNEARKSLERCGVQRCYTDPQLRIPNVFHGFVRRLYEAGLVEFSLTEGIEQVEMFCVAKKDGRQRLVVDCRRSNCWFSPPDKVRLATAECLSRIQLTGDSPLYISTADLKDAFYHFELPIELRDFFSMRSVPAGAIGLEHLQGQALAPGVRVRPRLRVLPMGWSHALWWCQMIHQRIVSRVGATEQNSLEDKAVVPDGQCMHLEYIDNWVVMGTDKDRVSALAGAGVDALRNSGLVVHEVEHASKQIKVLGWEFDNNIFRPRPIRVWRVRKAFEYLLQRGSCTGRQLEKIVGHANFLCLGRRESLSVFGETYTFIKRNYWNKARIWKSVRRELDIFIGVCPLIWRDLAAPWETEVTAVDASDWGMGATTAVFDVEQVADLGQFSERWRFDYPHLSRPREHAFGMAVADDPQEAAAAAWASNEATNTGGAQPIRVVQPKSHDQIFKTASVSEKSRTAYLDCWDRMISYTSVRLDERSPPSLVDSCLEEMLNHMFEEGEDLSKANYMLAAVLFRMEEIGPSQVPSSSALGGGLPDDIKYAMNHNYLQEALMMAMCFVLYLRPGEVSRLRCRDLVPPVKSTKKSARTWSVVLHPVELEVASKTSEFDETVTFDDLETQFIPEAVSKHMRSRTRGKDQMLFTSNSIQLKAVMEEAAKAEHLQAIGKQCRSGKHGICQYTQCKHWQLVGQTETGEWRTHLAQPYPVRLCVAYAKDFYDYDVQTIARNFNDKLIWHAPADQKAFKDGGHAARQA</sequence>
<gene>
    <name evidence="2" type="ORF">SCF082_LOCUS2437</name>
</gene>
<evidence type="ECO:0000313" key="2">
    <source>
        <dbReference type="EMBL" id="CAK8990923.1"/>
    </source>
</evidence>